<dbReference type="PANTHER" id="PTHR30328">
    <property type="entry name" value="TRANSCRIPTIONAL REPRESSOR"/>
    <property type="match status" value="1"/>
</dbReference>
<evidence type="ECO:0000313" key="4">
    <source>
        <dbReference type="EMBL" id="SFM48009.1"/>
    </source>
</evidence>
<dbReference type="Gene3D" id="1.10.357.10">
    <property type="entry name" value="Tetracycline Repressor, domain 2"/>
    <property type="match status" value="1"/>
</dbReference>
<dbReference type="AlphaFoldDB" id="A0A1I4R704"/>
<dbReference type="Pfam" id="PF00440">
    <property type="entry name" value="TetR_N"/>
    <property type="match status" value="1"/>
</dbReference>
<proteinExistence type="predicted"/>
<dbReference type="InterPro" id="IPR050109">
    <property type="entry name" value="HTH-type_TetR-like_transc_reg"/>
</dbReference>
<dbReference type="PRINTS" id="PR00455">
    <property type="entry name" value="HTHTETR"/>
</dbReference>
<dbReference type="InterPro" id="IPR036271">
    <property type="entry name" value="Tet_transcr_reg_TetR-rel_C_sf"/>
</dbReference>
<evidence type="ECO:0000256" key="2">
    <source>
        <dbReference type="PROSITE-ProRule" id="PRU00335"/>
    </source>
</evidence>
<evidence type="ECO:0000313" key="5">
    <source>
        <dbReference type="Proteomes" id="UP000199611"/>
    </source>
</evidence>
<sequence>MLVEKAKSRDAENTKQAILDVAEKLFSEKGFSGVSVRDISEASGVSQSLIHHHFGSKHALYQEVKRRAIERFWHKWHARTSAITHRPNIIREGIETFYWFVRDNQTIMRLSCWACLEGDTDLWPGEKETMDFLAQEIAEAQREGILRNDIDPIMLTILIEAASFFWWQYRANLVKLFEGSGRSAGEIDCEYLQTITKILLCGVLTHQKQTSGSKEELH</sequence>
<dbReference type="SUPFAM" id="SSF46689">
    <property type="entry name" value="Homeodomain-like"/>
    <property type="match status" value="1"/>
</dbReference>
<dbReference type="InterPro" id="IPR041467">
    <property type="entry name" value="Sco4008_C"/>
</dbReference>
<feature type="DNA-binding region" description="H-T-H motif" evidence="2">
    <location>
        <begin position="35"/>
        <end position="54"/>
    </location>
</feature>
<dbReference type="InterPro" id="IPR001647">
    <property type="entry name" value="HTH_TetR"/>
</dbReference>
<gene>
    <name evidence="4" type="ORF">SAMN05660836_00437</name>
</gene>
<accession>A0A1I4R704</accession>
<keyword evidence="1 2" id="KW-0238">DNA-binding</keyword>
<dbReference type="Proteomes" id="UP000199611">
    <property type="component" value="Unassembled WGS sequence"/>
</dbReference>
<keyword evidence="5" id="KW-1185">Reference proteome</keyword>
<evidence type="ECO:0000259" key="3">
    <source>
        <dbReference type="PROSITE" id="PS50977"/>
    </source>
</evidence>
<dbReference type="PANTHER" id="PTHR30328:SF54">
    <property type="entry name" value="HTH-TYPE TRANSCRIPTIONAL REPRESSOR SCO4008"/>
    <property type="match status" value="1"/>
</dbReference>
<dbReference type="OrthoDB" id="5394806at2"/>
<dbReference type="STRING" id="39841.SAMN05660836_00437"/>
<name>A0A1I4R704_9BACT</name>
<dbReference type="PROSITE" id="PS50977">
    <property type="entry name" value="HTH_TETR_2"/>
    <property type="match status" value="1"/>
</dbReference>
<evidence type="ECO:0000256" key="1">
    <source>
        <dbReference type="ARBA" id="ARBA00023125"/>
    </source>
</evidence>
<protein>
    <submittedName>
        <fullName evidence="4">Transcriptional regulator, TetR family</fullName>
    </submittedName>
</protein>
<organism evidence="4 5">
    <name type="scientific">Thermodesulforhabdus norvegica</name>
    <dbReference type="NCBI Taxonomy" id="39841"/>
    <lineage>
        <taxon>Bacteria</taxon>
        <taxon>Pseudomonadati</taxon>
        <taxon>Thermodesulfobacteriota</taxon>
        <taxon>Syntrophobacteria</taxon>
        <taxon>Syntrophobacterales</taxon>
        <taxon>Thermodesulforhabdaceae</taxon>
        <taxon>Thermodesulforhabdus</taxon>
    </lineage>
</organism>
<reference evidence="4 5" key="1">
    <citation type="submission" date="2016-10" db="EMBL/GenBank/DDBJ databases">
        <authorList>
            <person name="de Groot N.N."/>
        </authorList>
    </citation>
    <scope>NUCLEOTIDE SEQUENCE [LARGE SCALE GENOMIC DNA]</scope>
    <source>
        <strain evidence="4 5">DSM 9990</strain>
    </source>
</reference>
<dbReference type="GO" id="GO:0003677">
    <property type="term" value="F:DNA binding"/>
    <property type="evidence" value="ECO:0007669"/>
    <property type="project" value="UniProtKB-UniRule"/>
</dbReference>
<dbReference type="RefSeq" id="WP_093393142.1">
    <property type="nucleotide sequence ID" value="NZ_FOUU01000001.1"/>
</dbReference>
<dbReference type="InterPro" id="IPR009057">
    <property type="entry name" value="Homeodomain-like_sf"/>
</dbReference>
<feature type="domain" description="HTH tetR-type" evidence="3">
    <location>
        <begin position="12"/>
        <end position="72"/>
    </location>
</feature>
<dbReference type="SUPFAM" id="SSF48498">
    <property type="entry name" value="Tetracyclin repressor-like, C-terminal domain"/>
    <property type="match status" value="1"/>
</dbReference>
<dbReference type="EMBL" id="FOUU01000001">
    <property type="protein sequence ID" value="SFM48009.1"/>
    <property type="molecule type" value="Genomic_DNA"/>
</dbReference>
<dbReference type="Pfam" id="PF17926">
    <property type="entry name" value="TetR_C_21"/>
    <property type="match status" value="1"/>
</dbReference>